<protein>
    <recommendedName>
        <fullName evidence="3">DUF2974 domain-containing protein</fullName>
    </recommendedName>
</protein>
<reference evidence="1 2" key="1">
    <citation type="submission" date="2016-10" db="EMBL/GenBank/DDBJ databases">
        <authorList>
            <person name="de Groot N.N."/>
        </authorList>
    </citation>
    <scope>NUCLEOTIDE SEQUENCE [LARGE SCALE GENOMIC DNA]</scope>
    <source>
        <strain evidence="1 2">ATCC BAA-466</strain>
    </source>
</reference>
<sequence length="397" mass="46439">MTALFSYLDQYGHLTFEQEAFNELDAAILLEITYLPIDRFFSDSMDFKEGLTFKHLAKLYQPYNHYFQENDKTMANPFRSQLIKNIGNYARFKDLRISGYLNSIDTKIGTQSAFLLVDLGNNYIFVSFRGTDDMIVGWKEDLILTYQSSIPAQIIASQYLEKVNKTFPHAYFILGGHSKGGHLALYAASQMPLTAIDKIKLIYTLDAPGFHTVNLRQDKMKRINQKHIRIIPEESIIGNLLFHDRKAIIIKSKKRGILQHNVAFWQIDRKQFQRAEQLTLTSQTINQINKNWILRNSPARRKRIINAFIALIDACEVQSINQLISQPTFYLNKAHSQFKQFDPSLQKDLRDFAKQYIQFFRNDLRHYQLMKINQSVLDARKNFKHMVKLFYQTLGKK</sequence>
<dbReference type="InterPro" id="IPR024499">
    <property type="entry name" value="Mbeg1-like"/>
</dbReference>
<keyword evidence="2" id="KW-1185">Reference proteome</keyword>
<dbReference type="InterPro" id="IPR029058">
    <property type="entry name" value="AB_hydrolase_fold"/>
</dbReference>
<dbReference type="Proteomes" id="UP000199708">
    <property type="component" value="Unassembled WGS sequence"/>
</dbReference>
<accession>A0A1G7P536</accession>
<dbReference type="RefSeq" id="WP_090288809.1">
    <property type="nucleotide sequence ID" value="NZ_FNCK01000001.1"/>
</dbReference>
<proteinExistence type="predicted"/>
<dbReference type="EMBL" id="FNCK01000001">
    <property type="protein sequence ID" value="SDF80550.1"/>
    <property type="molecule type" value="Genomic_DNA"/>
</dbReference>
<evidence type="ECO:0000313" key="1">
    <source>
        <dbReference type="EMBL" id="SDF80550.1"/>
    </source>
</evidence>
<dbReference type="Gene3D" id="3.40.50.1820">
    <property type="entry name" value="alpha/beta hydrolase"/>
    <property type="match status" value="1"/>
</dbReference>
<dbReference type="SUPFAM" id="SSF53474">
    <property type="entry name" value="alpha/beta-Hydrolases"/>
    <property type="match status" value="1"/>
</dbReference>
<gene>
    <name evidence="1" type="ORF">SAMN05421791_101102</name>
</gene>
<name>A0A1G7P536_9LACT</name>
<dbReference type="AlphaFoldDB" id="A0A1G7P536"/>
<dbReference type="STRING" id="120956.SAMN05421791_101102"/>
<evidence type="ECO:0000313" key="2">
    <source>
        <dbReference type="Proteomes" id="UP000199708"/>
    </source>
</evidence>
<dbReference type="Pfam" id="PF11187">
    <property type="entry name" value="Mbeg1-like"/>
    <property type="match status" value="1"/>
</dbReference>
<organism evidence="1 2">
    <name type="scientific">Facklamia miroungae</name>
    <dbReference type="NCBI Taxonomy" id="120956"/>
    <lineage>
        <taxon>Bacteria</taxon>
        <taxon>Bacillati</taxon>
        <taxon>Bacillota</taxon>
        <taxon>Bacilli</taxon>
        <taxon>Lactobacillales</taxon>
        <taxon>Aerococcaceae</taxon>
        <taxon>Facklamia</taxon>
    </lineage>
</organism>
<evidence type="ECO:0008006" key="3">
    <source>
        <dbReference type="Google" id="ProtNLM"/>
    </source>
</evidence>
<dbReference type="OrthoDB" id="9769481at2"/>